<evidence type="ECO:0000256" key="5">
    <source>
        <dbReference type="ARBA" id="ARBA00022679"/>
    </source>
</evidence>
<dbReference type="EMBL" id="JAUYZK010000002">
    <property type="protein sequence ID" value="MDP2538548.1"/>
    <property type="molecule type" value="Genomic_DNA"/>
</dbReference>
<proteinExistence type="inferred from homology"/>
<dbReference type="EC" id="2.5.1.19" evidence="8"/>
<feature type="binding site" evidence="8">
    <location>
        <position position="123"/>
    </location>
    <ligand>
        <name>phosphoenolpyruvate</name>
        <dbReference type="ChEBI" id="CHEBI:58702"/>
    </ligand>
</feature>
<feature type="binding site" evidence="8">
    <location>
        <position position="23"/>
    </location>
    <ligand>
        <name>phosphoenolpyruvate</name>
        <dbReference type="ChEBI" id="CHEBI:58702"/>
    </ligand>
</feature>
<feature type="binding site" evidence="8">
    <location>
        <position position="23"/>
    </location>
    <ligand>
        <name>3-phosphoshikimate</name>
        <dbReference type="ChEBI" id="CHEBI:145989"/>
    </ligand>
</feature>
<keyword evidence="4 8" id="KW-0028">Amino-acid biosynthesis</keyword>
<keyword evidence="5 8" id="KW-0808">Transferase</keyword>
<keyword evidence="3 8" id="KW-0963">Cytoplasm</keyword>
<evidence type="ECO:0000256" key="7">
    <source>
        <dbReference type="ARBA" id="ARBA00044633"/>
    </source>
</evidence>
<feature type="binding site" evidence="8">
    <location>
        <position position="24"/>
    </location>
    <ligand>
        <name>3-phosphoshikimate</name>
        <dbReference type="ChEBI" id="CHEBI:145989"/>
    </ligand>
</feature>
<comment type="subcellular location">
    <subcellularLocation>
        <location evidence="8">Cytoplasm</location>
    </subcellularLocation>
</comment>
<feature type="binding site" evidence="8">
    <location>
        <position position="346"/>
    </location>
    <ligand>
        <name>phosphoenolpyruvate</name>
        <dbReference type="ChEBI" id="CHEBI:58702"/>
    </ligand>
</feature>
<dbReference type="FunFam" id="3.65.10.10:FF:000005">
    <property type="entry name" value="3-phosphoshikimate 1-carboxyvinyltransferase"/>
    <property type="match status" value="1"/>
</dbReference>
<feature type="active site" description="Proton acceptor" evidence="8">
    <location>
        <position position="315"/>
    </location>
</feature>
<dbReference type="Proteomes" id="UP001177258">
    <property type="component" value="Unassembled WGS sequence"/>
</dbReference>
<evidence type="ECO:0000313" key="11">
    <source>
        <dbReference type="EMBL" id="MDP2538548.1"/>
    </source>
</evidence>
<dbReference type="CDD" id="cd01556">
    <property type="entry name" value="EPSP_synthase"/>
    <property type="match status" value="1"/>
</dbReference>
<dbReference type="InterPro" id="IPR013792">
    <property type="entry name" value="RNA3'P_cycl/enolpyr_Trfase_a/b"/>
</dbReference>
<organism evidence="11 12">
    <name type="scientific">Helicobacter cappadocius</name>
    <dbReference type="NCBI Taxonomy" id="3063998"/>
    <lineage>
        <taxon>Bacteria</taxon>
        <taxon>Pseudomonadati</taxon>
        <taxon>Campylobacterota</taxon>
        <taxon>Epsilonproteobacteria</taxon>
        <taxon>Campylobacterales</taxon>
        <taxon>Helicobacteraceae</taxon>
        <taxon>Helicobacter</taxon>
    </lineage>
</organism>
<comment type="caution">
    <text evidence="8">Lacks conserved residue(s) required for the propagation of feature annotation.</text>
</comment>
<dbReference type="AlphaFoldDB" id="A0AA90PXX7"/>
<dbReference type="PANTHER" id="PTHR21090:SF5">
    <property type="entry name" value="PENTAFUNCTIONAL AROM POLYPEPTIDE"/>
    <property type="match status" value="1"/>
</dbReference>
<feature type="binding site" evidence="8">
    <location>
        <position position="168"/>
    </location>
    <ligand>
        <name>3-phosphoshikimate</name>
        <dbReference type="ChEBI" id="CHEBI:145989"/>
    </ligand>
</feature>
<gene>
    <name evidence="8 11" type="primary">aroA</name>
    <name evidence="10" type="ORF">Q5I04_01945</name>
    <name evidence="11" type="ORF">Q5I06_01945</name>
</gene>
<evidence type="ECO:0000313" key="12">
    <source>
        <dbReference type="Proteomes" id="UP001177258"/>
    </source>
</evidence>
<dbReference type="GO" id="GO:0005737">
    <property type="term" value="C:cytoplasm"/>
    <property type="evidence" value="ECO:0007669"/>
    <property type="project" value="UniProtKB-SubCell"/>
</dbReference>
<evidence type="ECO:0000256" key="6">
    <source>
        <dbReference type="ARBA" id="ARBA00023141"/>
    </source>
</evidence>
<evidence type="ECO:0000256" key="2">
    <source>
        <dbReference type="ARBA" id="ARBA00009948"/>
    </source>
</evidence>
<dbReference type="Pfam" id="PF00275">
    <property type="entry name" value="EPSP_synthase"/>
    <property type="match status" value="1"/>
</dbReference>
<evidence type="ECO:0000256" key="4">
    <source>
        <dbReference type="ARBA" id="ARBA00022605"/>
    </source>
</evidence>
<dbReference type="GO" id="GO:0008652">
    <property type="term" value="P:amino acid biosynthetic process"/>
    <property type="evidence" value="ECO:0007669"/>
    <property type="project" value="UniProtKB-KW"/>
</dbReference>
<evidence type="ECO:0000313" key="13">
    <source>
        <dbReference type="Proteomes" id="UP001240777"/>
    </source>
</evidence>
<dbReference type="InterPro" id="IPR001986">
    <property type="entry name" value="Enolpyruvate_Tfrase_dom"/>
</dbReference>
<feature type="binding site" evidence="8">
    <location>
        <position position="342"/>
    </location>
    <ligand>
        <name>3-phosphoshikimate</name>
        <dbReference type="ChEBI" id="CHEBI:145989"/>
    </ligand>
</feature>
<name>A0AA90PXX7_9HELI</name>
<dbReference type="PROSITE" id="PS00104">
    <property type="entry name" value="EPSP_SYNTHASE_1"/>
    <property type="match status" value="1"/>
</dbReference>
<comment type="similarity">
    <text evidence="2 8">Belongs to the EPSP synthase family.</text>
</comment>
<reference evidence="10 12" key="3">
    <citation type="journal article" date="2024" name="Syst. Appl. Microbiol.">
        <title>Helicobacter cappadocius sp. nov., from lizards: The first psychrotrophic Helicobacter species.</title>
        <authorList>
            <person name="Aydin F."/>
            <person name="Tarhane S."/>
            <person name="Karakaya E."/>
            <person name="Abay S."/>
            <person name="Kayman T."/>
            <person name="Guran O."/>
            <person name="Bozkurt E."/>
            <person name="Uzum N."/>
            <person name="Avci A."/>
            <person name="Olgun K."/>
            <person name="Jablonski D."/>
            <person name="Guran C."/>
            <person name="Burcin Saticioglu I."/>
        </authorList>
    </citation>
    <scope>NUCLEOTIDE SEQUENCE [LARGE SCALE GENOMIC DNA]</scope>
    <source>
        <strain evidence="10">Faydin-H75</strain>
        <strain evidence="12">faydin-H76</strain>
    </source>
</reference>
<dbReference type="HAMAP" id="MF_00210">
    <property type="entry name" value="EPSP_synth"/>
    <property type="match status" value="1"/>
</dbReference>
<dbReference type="InterPro" id="IPR023193">
    <property type="entry name" value="EPSP_synthase_CS"/>
</dbReference>
<sequence length="429" mass="47864">MRTTEVFMTKKFELELENIASDKSISHRCAIFSLLSNKPSVVKNYLLGEDTLNTIKIAKQLGLQVEEITQNQMKFTPPKEKIQEPNDILDCGNAGTAIRLYAGLLCAQEGYFVLTGDKYLKVRPMKRVIEPLTNIGAKIYARKQDSLAPMTIIGQKLKGFDYQSPISSAQIKSAMILAALNTNQISKFKEPELSRDHTENILKGMGANIKNTTDGIEIFPLQHPLDPLNINIPSDPSSAFFFAIAAAIVPNSKVLLKNVLLNKTRIEAFKILEKMGAKIQYTITNKDYEDIGNIYVEQRPLQGVDVEENISWLIDEIPALSIAMAVAKGKSRIKNAQELRVKETDRIKAVITNLKKMGIECEEFEDGYSIEGGELKFGILDSYGDHRIAMSFAIAGLLNGSKIKDSECIDVSFPNFLEILQKITNIQNQ</sequence>
<dbReference type="GO" id="GO:0009073">
    <property type="term" value="P:aromatic amino acid family biosynthetic process"/>
    <property type="evidence" value="ECO:0007669"/>
    <property type="project" value="UniProtKB-KW"/>
</dbReference>
<evidence type="ECO:0000259" key="9">
    <source>
        <dbReference type="Pfam" id="PF00275"/>
    </source>
</evidence>
<reference evidence="11 13" key="1">
    <citation type="submission" date="2023-07" db="EMBL/GenBank/DDBJ databases">
        <title>Unpublished Manusciprt.</title>
        <authorList>
            <person name="Aydin F."/>
            <person name="Tarhane S."/>
            <person name="Saticioglu I.B."/>
            <person name="Karakaya E."/>
            <person name="Abay S."/>
            <person name="Guran O."/>
            <person name="Bozkurt E."/>
            <person name="Uzum N."/>
            <person name="Olgun K."/>
            <person name="Jablonski D."/>
        </authorList>
    </citation>
    <scope>NUCLEOTIDE SEQUENCE</scope>
    <source>
        <strain evidence="13">faydin-H75</strain>
        <strain evidence="11">Faydin-H76</strain>
    </source>
</reference>
<feature type="binding site" evidence="8">
    <location>
        <position position="170"/>
    </location>
    <ligand>
        <name>phosphoenolpyruvate</name>
        <dbReference type="ChEBI" id="CHEBI:58702"/>
    </ligand>
</feature>
<feature type="binding site" evidence="8">
    <location>
        <position position="387"/>
    </location>
    <ligand>
        <name>phosphoenolpyruvate</name>
        <dbReference type="ChEBI" id="CHEBI:58702"/>
    </ligand>
</feature>
<dbReference type="RefSeq" id="WP_305516523.1">
    <property type="nucleotide sequence ID" value="NZ_JAUPEV010000002.1"/>
</dbReference>
<dbReference type="GO" id="GO:0009423">
    <property type="term" value="P:chorismate biosynthetic process"/>
    <property type="evidence" value="ECO:0007669"/>
    <property type="project" value="UniProtKB-UniRule"/>
</dbReference>
<feature type="domain" description="Enolpyruvate transferase" evidence="9">
    <location>
        <begin position="18"/>
        <end position="420"/>
    </location>
</feature>
<dbReference type="NCBIfam" id="TIGR01356">
    <property type="entry name" value="aroA"/>
    <property type="match status" value="1"/>
</dbReference>
<evidence type="ECO:0000256" key="8">
    <source>
        <dbReference type="HAMAP-Rule" id="MF_00210"/>
    </source>
</evidence>
<dbReference type="Proteomes" id="UP001240777">
    <property type="component" value="Unassembled WGS sequence"/>
</dbReference>
<reference evidence="10" key="2">
    <citation type="submission" date="2023-07" db="EMBL/GenBank/DDBJ databases">
        <authorList>
            <person name="Aydin F."/>
            <person name="Tarhane S."/>
            <person name="Saticioglu I.B."/>
            <person name="Karakaya E."/>
            <person name="Abay S."/>
            <person name="Guran O."/>
            <person name="Bozkurt E."/>
            <person name="Uzum N."/>
            <person name="Olgun K."/>
            <person name="Jablonski D."/>
        </authorList>
    </citation>
    <scope>NUCLEOTIDE SEQUENCE</scope>
    <source>
        <strain evidence="10">Faydin-H75</strain>
    </source>
</reference>
<keyword evidence="6 8" id="KW-0057">Aromatic amino acid biosynthesis</keyword>
<feature type="binding site" evidence="8">
    <location>
        <position position="95"/>
    </location>
    <ligand>
        <name>phosphoenolpyruvate</name>
        <dbReference type="ChEBI" id="CHEBI:58702"/>
    </ligand>
</feature>
<dbReference type="PANTHER" id="PTHR21090">
    <property type="entry name" value="AROM/DEHYDROQUINATE SYNTHASE"/>
    <property type="match status" value="1"/>
</dbReference>
<evidence type="ECO:0000256" key="3">
    <source>
        <dbReference type="ARBA" id="ARBA00022490"/>
    </source>
</evidence>
<dbReference type="Gene3D" id="3.65.10.10">
    <property type="entry name" value="Enolpyruvate transferase domain"/>
    <property type="match status" value="2"/>
</dbReference>
<dbReference type="SUPFAM" id="SSF55205">
    <property type="entry name" value="EPT/RTPC-like"/>
    <property type="match status" value="1"/>
</dbReference>
<evidence type="ECO:0000313" key="10">
    <source>
        <dbReference type="EMBL" id="MDO7252681.1"/>
    </source>
</evidence>
<evidence type="ECO:0000256" key="1">
    <source>
        <dbReference type="ARBA" id="ARBA00004811"/>
    </source>
</evidence>
<dbReference type="PIRSF" id="PIRSF000505">
    <property type="entry name" value="EPSPS"/>
    <property type="match status" value="1"/>
</dbReference>
<dbReference type="EMBL" id="JAUPEV010000002">
    <property type="protein sequence ID" value="MDO7252681.1"/>
    <property type="molecule type" value="Genomic_DNA"/>
</dbReference>
<protein>
    <recommendedName>
        <fullName evidence="8">3-phosphoshikimate 1-carboxyvinyltransferase</fullName>
        <ecNumber evidence="8">2.5.1.19</ecNumber>
    </recommendedName>
    <alternativeName>
        <fullName evidence="8">5-enolpyruvylshikimate-3-phosphate synthase</fullName>
        <shortName evidence="8">EPSP synthase</shortName>
        <shortName evidence="8">EPSPS</shortName>
    </alternativeName>
</protein>
<keyword evidence="13" id="KW-1185">Reference proteome</keyword>
<accession>A0AA90PXX7</accession>
<comment type="subunit">
    <text evidence="8">Monomer.</text>
</comment>
<feature type="binding site" evidence="8">
    <location>
        <position position="28"/>
    </location>
    <ligand>
        <name>3-phosphoshikimate</name>
        <dbReference type="ChEBI" id="CHEBI:145989"/>
    </ligand>
</feature>
<dbReference type="GO" id="GO:0003866">
    <property type="term" value="F:3-phosphoshikimate 1-carboxyvinyltransferase activity"/>
    <property type="evidence" value="ECO:0007669"/>
    <property type="project" value="UniProtKB-UniRule"/>
</dbReference>
<feature type="binding site" evidence="8">
    <location>
        <position position="170"/>
    </location>
    <ligand>
        <name>3-phosphoshikimate</name>
        <dbReference type="ChEBI" id="CHEBI:145989"/>
    </ligand>
</feature>
<comment type="function">
    <text evidence="8">Catalyzes the transfer of the enolpyruvyl moiety of phosphoenolpyruvate (PEP) to the 5-hydroxyl of shikimate-3-phosphate (S3P) to produce enolpyruvyl shikimate-3-phosphate and inorganic phosphate.</text>
</comment>
<comment type="caution">
    <text evidence="11">The sequence shown here is derived from an EMBL/GenBank/DDBJ whole genome shotgun (WGS) entry which is preliminary data.</text>
</comment>
<comment type="catalytic activity">
    <reaction evidence="7">
        <text>3-phosphoshikimate + phosphoenolpyruvate = 5-O-(1-carboxyvinyl)-3-phosphoshikimate + phosphate</text>
        <dbReference type="Rhea" id="RHEA:21256"/>
        <dbReference type="ChEBI" id="CHEBI:43474"/>
        <dbReference type="ChEBI" id="CHEBI:57701"/>
        <dbReference type="ChEBI" id="CHEBI:58702"/>
        <dbReference type="ChEBI" id="CHEBI:145989"/>
        <dbReference type="EC" id="2.5.1.19"/>
    </reaction>
    <physiologicalReaction direction="left-to-right" evidence="7">
        <dbReference type="Rhea" id="RHEA:21257"/>
    </physiologicalReaction>
</comment>
<comment type="pathway">
    <text evidence="1 8">Metabolic intermediate biosynthesis; chorismate biosynthesis; chorismate from D-erythrose 4-phosphate and phosphoenolpyruvate: step 6/7.</text>
</comment>
<dbReference type="InterPro" id="IPR036968">
    <property type="entry name" value="Enolpyruvate_Tfrase_sf"/>
</dbReference>
<dbReference type="PROSITE" id="PS00885">
    <property type="entry name" value="EPSP_SYNTHASE_2"/>
    <property type="match status" value="1"/>
</dbReference>
<feature type="binding site" evidence="8">
    <location>
        <position position="315"/>
    </location>
    <ligand>
        <name>3-phosphoshikimate</name>
        <dbReference type="ChEBI" id="CHEBI:145989"/>
    </ligand>
</feature>
<dbReference type="InterPro" id="IPR006264">
    <property type="entry name" value="EPSP_synthase"/>
</dbReference>